<dbReference type="InterPro" id="IPR002817">
    <property type="entry name" value="ThiC/BzaA/B"/>
</dbReference>
<comment type="caution">
    <text evidence="9">The sequence shown here is derived from an EMBL/GenBank/DDBJ whole genome shotgun (WGS) entry which is preliminary data.</text>
</comment>
<dbReference type="GO" id="GO:0005829">
    <property type="term" value="C:cytosol"/>
    <property type="evidence" value="ECO:0007669"/>
    <property type="project" value="TreeGrafter"/>
</dbReference>
<evidence type="ECO:0000256" key="4">
    <source>
        <dbReference type="ARBA" id="ARBA00022723"/>
    </source>
</evidence>
<dbReference type="Gene3D" id="3.20.20.540">
    <property type="entry name" value="Radical SAM ThiC family, central domain"/>
    <property type="match status" value="1"/>
</dbReference>
<keyword evidence="5" id="KW-0862">Zinc</keyword>
<evidence type="ECO:0000256" key="8">
    <source>
        <dbReference type="ARBA" id="ARBA00023239"/>
    </source>
</evidence>
<evidence type="ECO:0000256" key="2">
    <source>
        <dbReference type="ARBA" id="ARBA00022485"/>
    </source>
</evidence>
<dbReference type="GO" id="GO:0009228">
    <property type="term" value="P:thiamine biosynthetic process"/>
    <property type="evidence" value="ECO:0007669"/>
    <property type="project" value="InterPro"/>
</dbReference>
<dbReference type="GO" id="GO:0016829">
    <property type="term" value="F:lyase activity"/>
    <property type="evidence" value="ECO:0007669"/>
    <property type="project" value="UniProtKB-KW"/>
</dbReference>
<name>A0A845L339_9FIRM</name>
<keyword evidence="8" id="KW-0456">Lyase</keyword>
<dbReference type="Pfam" id="PF01964">
    <property type="entry name" value="ThiC_Rad_SAM"/>
    <property type="match status" value="1"/>
</dbReference>
<gene>
    <name evidence="9" type="primary">thiC</name>
    <name evidence="9" type="ORF">GTO91_04555</name>
</gene>
<reference evidence="9 10" key="1">
    <citation type="submission" date="2020-01" db="EMBL/GenBank/DDBJ databases">
        <title>Whole-genome sequence of Heliobacterium undosum DSM 13378.</title>
        <authorList>
            <person name="Kyndt J.A."/>
            <person name="Meyer T.E."/>
        </authorList>
    </citation>
    <scope>NUCLEOTIDE SEQUENCE [LARGE SCALE GENOMIC DNA]</scope>
    <source>
        <strain evidence="9 10">DSM 13378</strain>
    </source>
</reference>
<keyword evidence="10" id="KW-1185">Reference proteome</keyword>
<sequence>MELTQREAALRGLITPAMAEAAEREQVEAEVIRRGLAEGTIVLPFNRRRAEGRQAVAFGKGLRTKVSASIGLPLDGGSESEERKKLEVVLAAGADAVLDLSIGAGADRVREPDAHLSDYLALFRRHVLSTSTKPVGTLPQYEVFACRRGGKGGGILATTVDEMFEAMERHAADGVDFFGLHSAMTLKALDLARRQGRLTHMVSWAGASLAGWMLYHEQENPFYRHFDRVLDICRRYDVTLSLADGLRPGSGHDSLDRAQVQEMVILGEQVRAARDAGVQVMVKGPGHAPLHHCRATVQLQKQICEGAPYFIFGPLATDAAPGYDHITCAIGAALAASAGADLICYVTPAEHVRFPTVEDVRTGVIAARIAAHAADVAKGIPAAVERDAALSRARGLRDRVTERKLALDPDALTSTGSVDAVDAPISEEGIEDGKAPKQESGCHACGDGCSRRVLAEYFGAPIEYC</sequence>
<dbReference type="PANTHER" id="PTHR30557:SF1">
    <property type="entry name" value="PHOSPHOMETHYLPYRIMIDINE SYNTHASE, CHLOROPLASTIC"/>
    <property type="match status" value="1"/>
</dbReference>
<dbReference type="GO" id="GO:0051539">
    <property type="term" value="F:4 iron, 4 sulfur cluster binding"/>
    <property type="evidence" value="ECO:0007669"/>
    <property type="project" value="UniProtKB-KW"/>
</dbReference>
<evidence type="ECO:0000256" key="3">
    <source>
        <dbReference type="ARBA" id="ARBA00022691"/>
    </source>
</evidence>
<dbReference type="EMBL" id="WXEY01000003">
    <property type="protein sequence ID" value="MZP28980.1"/>
    <property type="molecule type" value="Genomic_DNA"/>
</dbReference>
<keyword evidence="6" id="KW-0408">Iron</keyword>
<protein>
    <submittedName>
        <fullName evidence="9">Phosphomethylpyrimidine synthase ThiC</fullName>
    </submittedName>
</protein>
<proteinExistence type="predicted"/>
<evidence type="ECO:0000256" key="5">
    <source>
        <dbReference type="ARBA" id="ARBA00022833"/>
    </source>
</evidence>
<dbReference type="GO" id="GO:0046872">
    <property type="term" value="F:metal ion binding"/>
    <property type="evidence" value="ECO:0007669"/>
    <property type="project" value="UniProtKB-KW"/>
</dbReference>
<evidence type="ECO:0000313" key="9">
    <source>
        <dbReference type="EMBL" id="MZP28980.1"/>
    </source>
</evidence>
<dbReference type="RefSeq" id="WP_161255506.1">
    <property type="nucleotide sequence ID" value="NZ_WXEY01000003.1"/>
</dbReference>
<dbReference type="PANTHER" id="PTHR30557">
    <property type="entry name" value="THIAMINE BIOSYNTHESIS PROTEIN THIC"/>
    <property type="match status" value="1"/>
</dbReference>
<dbReference type="Proteomes" id="UP000463470">
    <property type="component" value="Unassembled WGS sequence"/>
</dbReference>
<keyword evidence="4" id="KW-0479">Metal-binding</keyword>
<organism evidence="9 10">
    <name type="scientific">Heliomicrobium undosum</name>
    <dbReference type="NCBI Taxonomy" id="121734"/>
    <lineage>
        <taxon>Bacteria</taxon>
        <taxon>Bacillati</taxon>
        <taxon>Bacillota</taxon>
        <taxon>Clostridia</taxon>
        <taxon>Eubacteriales</taxon>
        <taxon>Heliobacteriaceae</taxon>
        <taxon>Heliomicrobium</taxon>
    </lineage>
</organism>
<evidence type="ECO:0000256" key="7">
    <source>
        <dbReference type="ARBA" id="ARBA00023014"/>
    </source>
</evidence>
<evidence type="ECO:0000313" key="10">
    <source>
        <dbReference type="Proteomes" id="UP000463470"/>
    </source>
</evidence>
<evidence type="ECO:0000256" key="6">
    <source>
        <dbReference type="ARBA" id="ARBA00023004"/>
    </source>
</evidence>
<dbReference type="InterPro" id="IPR038521">
    <property type="entry name" value="ThiC/Bza_core_dom"/>
</dbReference>
<dbReference type="SFLD" id="SFLDS00113">
    <property type="entry name" value="Radical_SAM_Phosphomethylpyrim"/>
    <property type="match status" value="1"/>
</dbReference>
<dbReference type="SFLD" id="SFLDF00407">
    <property type="entry name" value="phosphomethylpyrimidine_syntha"/>
    <property type="match status" value="1"/>
</dbReference>
<evidence type="ECO:0000256" key="1">
    <source>
        <dbReference type="ARBA" id="ARBA00001966"/>
    </source>
</evidence>
<dbReference type="NCBIfam" id="NF009895">
    <property type="entry name" value="PRK13352.1"/>
    <property type="match status" value="1"/>
</dbReference>
<keyword evidence="7" id="KW-0411">Iron-sulfur</keyword>
<accession>A0A845L339</accession>
<comment type="cofactor">
    <cofactor evidence="1">
        <name>[4Fe-4S] cluster</name>
        <dbReference type="ChEBI" id="CHEBI:49883"/>
    </cofactor>
</comment>
<dbReference type="AlphaFoldDB" id="A0A845L339"/>
<dbReference type="OrthoDB" id="2078498at2"/>
<keyword evidence="3" id="KW-0949">S-adenosyl-L-methionine</keyword>
<keyword evidence="2" id="KW-0004">4Fe-4S</keyword>
<dbReference type="SFLD" id="SFLDG01114">
    <property type="entry name" value="phosphomethylpyrimidine_syntha"/>
    <property type="match status" value="1"/>
</dbReference>